<evidence type="ECO:0000313" key="2">
    <source>
        <dbReference type="Proteomes" id="UP000193866"/>
    </source>
</evidence>
<dbReference type="STRING" id="1108812.AWC16_20250"/>
<accession>A0A1X1YAE8</accession>
<dbReference type="OrthoDB" id="9845869at2"/>
<gene>
    <name evidence="1" type="ORF">AWC16_20250</name>
</gene>
<organism evidence="1 2">
    <name type="scientific">Mycolicibacter longobardus</name>
    <dbReference type="NCBI Taxonomy" id="1108812"/>
    <lineage>
        <taxon>Bacteria</taxon>
        <taxon>Bacillati</taxon>
        <taxon>Actinomycetota</taxon>
        <taxon>Actinomycetes</taxon>
        <taxon>Mycobacteriales</taxon>
        <taxon>Mycobacteriaceae</taxon>
        <taxon>Mycolicibacter</taxon>
    </lineage>
</organism>
<dbReference type="Proteomes" id="UP000193866">
    <property type="component" value="Unassembled WGS sequence"/>
</dbReference>
<protein>
    <submittedName>
        <fullName evidence="1">Uncharacterized protein</fullName>
    </submittedName>
</protein>
<dbReference type="EMBL" id="LQPG01000039">
    <property type="protein sequence ID" value="ORW08068.1"/>
    <property type="molecule type" value="Genomic_DNA"/>
</dbReference>
<proteinExistence type="predicted"/>
<name>A0A1X1YAE8_9MYCO</name>
<keyword evidence="2" id="KW-1185">Reference proteome</keyword>
<dbReference type="AlphaFoldDB" id="A0A1X1YAE8"/>
<reference evidence="1 2" key="1">
    <citation type="submission" date="2016-01" db="EMBL/GenBank/DDBJ databases">
        <title>The new phylogeny of the genus Mycobacterium.</title>
        <authorList>
            <person name="Tarcisio F."/>
            <person name="Conor M."/>
            <person name="Antonella G."/>
            <person name="Elisabetta G."/>
            <person name="Giulia F.S."/>
            <person name="Sara T."/>
            <person name="Anna F."/>
            <person name="Clotilde B."/>
            <person name="Roberto B."/>
            <person name="Veronica D.S."/>
            <person name="Fabio R."/>
            <person name="Monica P."/>
            <person name="Olivier J."/>
            <person name="Enrico T."/>
            <person name="Nicola S."/>
        </authorList>
    </citation>
    <scope>NUCLEOTIDE SEQUENCE [LARGE SCALE GENOMIC DNA]</scope>
    <source>
        <strain evidence="1 2">DSM 45394</strain>
    </source>
</reference>
<dbReference type="RefSeq" id="WP_085266350.1">
    <property type="nucleotide sequence ID" value="NZ_LQPG01000039.1"/>
</dbReference>
<evidence type="ECO:0000313" key="1">
    <source>
        <dbReference type="EMBL" id="ORW08068.1"/>
    </source>
</evidence>
<comment type="caution">
    <text evidence="1">The sequence shown here is derived from an EMBL/GenBank/DDBJ whole genome shotgun (WGS) entry which is preliminary data.</text>
</comment>
<sequence>MAEQTELAAACELLRSVVSRWYRQGYAGECLDAAAAALDGLDALEAAGGESTGDPTVLKDLRDRLQAAVDRHRELGHGGSLTAAGAQLVMAIDNLRLGQ</sequence>